<proteinExistence type="predicted"/>
<comment type="caution">
    <text evidence="2">The sequence shown here is derived from an EMBL/GenBank/DDBJ whole genome shotgun (WGS) entry which is preliminary data.</text>
</comment>
<sequence length="239" mass="27911">METIIFFATTLAFIIQAFQMHFISRRRSYFSFDDASFTEQQLVQIEDSWIIELEKFTIFLSFGIFLTAVVCHLLIDPVNAVWLIISIYAIMLLLLGISNYKVYQVTAKKKYLWQSVWPLLSIPVIIHLMLTLSVKAVDVQFEDHTIMISDESWEIHFSEIDELEMVSDEPSIPVDNRVSGIGGHLHGDYTIVDKLYTLHIEDRSSEMIRLVTNNHYRYINSSDDATTSQWYEELKQRIE</sequence>
<reference evidence="2 3" key="1">
    <citation type="submission" date="2019-07" db="EMBL/GenBank/DDBJ databases">
        <title>Salinicoccus cyprini sp. nov., isolated from gastro-intestinal tract of mirror carp, Cyprinus carpio var. specularis, collected from Gobind Sagar Reservoir, Himachal Pradesh, India.</title>
        <authorList>
            <person name="Talwar C."/>
            <person name="Singh A.K."/>
            <person name="Lal R."/>
            <person name="Negi R.K."/>
        </authorList>
    </citation>
    <scope>NUCLEOTIDE SEQUENCE [LARGE SCALE GENOMIC DNA]</scope>
    <source>
        <strain evidence="2 3">CT19</strain>
    </source>
</reference>
<organism evidence="2 3">
    <name type="scientific">Salinicoccus cyprini</name>
    <dbReference type="NCBI Taxonomy" id="2493691"/>
    <lineage>
        <taxon>Bacteria</taxon>
        <taxon>Bacillati</taxon>
        <taxon>Bacillota</taxon>
        <taxon>Bacilli</taxon>
        <taxon>Bacillales</taxon>
        <taxon>Staphylococcaceae</taxon>
        <taxon>Salinicoccus</taxon>
    </lineage>
</organism>
<feature type="transmembrane region" description="Helical" evidence="1">
    <location>
        <begin position="6"/>
        <end position="23"/>
    </location>
</feature>
<evidence type="ECO:0008006" key="4">
    <source>
        <dbReference type="Google" id="ProtNLM"/>
    </source>
</evidence>
<dbReference type="EMBL" id="VMSJ01000002">
    <property type="protein sequence ID" value="TVT28266.1"/>
    <property type="molecule type" value="Genomic_DNA"/>
</dbReference>
<dbReference type="OrthoDB" id="2389791at2"/>
<dbReference type="RefSeq" id="WP_145288132.1">
    <property type="nucleotide sequence ID" value="NZ_VMSJ01000002.1"/>
</dbReference>
<keyword evidence="3" id="KW-1185">Reference proteome</keyword>
<keyword evidence="1" id="KW-0472">Membrane</keyword>
<evidence type="ECO:0000313" key="3">
    <source>
        <dbReference type="Proteomes" id="UP000315103"/>
    </source>
</evidence>
<evidence type="ECO:0000256" key="1">
    <source>
        <dbReference type="SAM" id="Phobius"/>
    </source>
</evidence>
<name>A0A558AVK1_9STAP</name>
<feature type="transmembrane region" description="Helical" evidence="1">
    <location>
        <begin position="112"/>
        <end position="130"/>
    </location>
</feature>
<evidence type="ECO:0000313" key="2">
    <source>
        <dbReference type="EMBL" id="TVT28266.1"/>
    </source>
</evidence>
<dbReference type="AlphaFoldDB" id="A0A558AVK1"/>
<keyword evidence="1" id="KW-0812">Transmembrane</keyword>
<accession>A0A558AVK1</accession>
<keyword evidence="1" id="KW-1133">Transmembrane helix</keyword>
<feature type="transmembrane region" description="Helical" evidence="1">
    <location>
        <begin position="56"/>
        <end position="75"/>
    </location>
</feature>
<protein>
    <recommendedName>
        <fullName evidence="4">Bacterial Pleckstrin homology domain-containing protein</fullName>
    </recommendedName>
</protein>
<gene>
    <name evidence="2" type="ORF">FO441_07595</name>
</gene>
<dbReference type="Proteomes" id="UP000315103">
    <property type="component" value="Unassembled WGS sequence"/>
</dbReference>
<feature type="transmembrane region" description="Helical" evidence="1">
    <location>
        <begin position="81"/>
        <end position="100"/>
    </location>
</feature>